<accession>A0A4W3HPM6</accession>
<dbReference type="InterPro" id="IPR047195">
    <property type="entry name" value="TM6SF1-like"/>
</dbReference>
<keyword evidence="4 7" id="KW-1133">Transmembrane helix</keyword>
<evidence type="ECO:0000256" key="7">
    <source>
        <dbReference type="PROSITE-ProRule" id="PRU01087"/>
    </source>
</evidence>
<reference evidence="10" key="5">
    <citation type="submission" date="2025-09" db="UniProtKB">
        <authorList>
            <consortium name="Ensembl"/>
        </authorList>
    </citation>
    <scope>IDENTIFICATION</scope>
</reference>
<evidence type="ECO:0000313" key="10">
    <source>
        <dbReference type="Ensembl" id="ENSCMIP00000011254.1"/>
    </source>
</evidence>
<feature type="domain" description="EXPERA" evidence="9">
    <location>
        <begin position="72"/>
        <end position="197"/>
    </location>
</feature>
<dbReference type="Proteomes" id="UP000314986">
    <property type="component" value="Unassembled WGS sequence"/>
</dbReference>
<proteinExistence type="inferred from homology"/>
<reference evidence="11" key="1">
    <citation type="journal article" date="2006" name="Science">
        <title>Ancient noncoding elements conserved in the human genome.</title>
        <authorList>
            <person name="Venkatesh B."/>
            <person name="Kirkness E.F."/>
            <person name="Loh Y.H."/>
            <person name="Halpern A.L."/>
            <person name="Lee A.P."/>
            <person name="Johnson J."/>
            <person name="Dandona N."/>
            <person name="Viswanathan L.D."/>
            <person name="Tay A."/>
            <person name="Venter J.C."/>
            <person name="Strausberg R.L."/>
            <person name="Brenner S."/>
        </authorList>
    </citation>
    <scope>NUCLEOTIDE SEQUENCE [LARGE SCALE GENOMIC DNA]</scope>
</reference>
<keyword evidence="3" id="KW-0677">Repeat</keyword>
<dbReference type="PROSITE" id="PS51751">
    <property type="entry name" value="EXPERA"/>
    <property type="match status" value="2"/>
</dbReference>
<feature type="transmembrane region" description="Helical" evidence="8">
    <location>
        <begin position="285"/>
        <end position="305"/>
    </location>
</feature>
<feature type="transmembrane region" description="Helical" evidence="8">
    <location>
        <begin position="45"/>
        <end position="66"/>
    </location>
</feature>
<feature type="transmembrane region" description="Helical" evidence="8">
    <location>
        <begin position="114"/>
        <end position="139"/>
    </location>
</feature>
<evidence type="ECO:0000256" key="5">
    <source>
        <dbReference type="ARBA" id="ARBA00023136"/>
    </source>
</evidence>
<feature type="transmembrane region" description="Helical" evidence="8">
    <location>
        <begin position="75"/>
        <end position="94"/>
    </location>
</feature>
<dbReference type="CDD" id="cd21106">
    <property type="entry name" value="TM6SF1-like"/>
    <property type="match status" value="1"/>
</dbReference>
<feature type="transmembrane region" description="Helical" evidence="8">
    <location>
        <begin position="352"/>
        <end position="370"/>
    </location>
</feature>
<feature type="transmembrane region" description="Helical" evidence="8">
    <location>
        <begin position="179"/>
        <end position="197"/>
    </location>
</feature>
<evidence type="ECO:0000256" key="2">
    <source>
        <dbReference type="ARBA" id="ARBA00022692"/>
    </source>
</evidence>
<dbReference type="InterPro" id="IPR059044">
    <property type="entry name" value="TM_Tm6sf1/2"/>
</dbReference>
<reference evidence="11" key="2">
    <citation type="journal article" date="2007" name="PLoS Biol.">
        <title>Survey sequencing and comparative analysis of the elephant shark (Callorhinchus milii) genome.</title>
        <authorList>
            <person name="Venkatesh B."/>
            <person name="Kirkness E.F."/>
            <person name="Loh Y.H."/>
            <person name="Halpern A.L."/>
            <person name="Lee A.P."/>
            <person name="Johnson J."/>
            <person name="Dandona N."/>
            <person name="Viswanathan L.D."/>
            <person name="Tay A."/>
            <person name="Venter J.C."/>
            <person name="Strausberg R.L."/>
            <person name="Brenner S."/>
        </authorList>
    </citation>
    <scope>NUCLEOTIDE SEQUENCE [LARGE SCALE GENOMIC DNA]</scope>
</reference>
<protein>
    <submittedName>
        <fullName evidence="10">Transmembrane 6 superfamily member 2</fullName>
    </submittedName>
</protein>
<organism evidence="10 11">
    <name type="scientific">Callorhinchus milii</name>
    <name type="common">Ghost shark</name>
    <dbReference type="NCBI Taxonomy" id="7868"/>
    <lineage>
        <taxon>Eukaryota</taxon>
        <taxon>Metazoa</taxon>
        <taxon>Chordata</taxon>
        <taxon>Craniata</taxon>
        <taxon>Vertebrata</taxon>
        <taxon>Chondrichthyes</taxon>
        <taxon>Holocephali</taxon>
        <taxon>Chimaeriformes</taxon>
        <taxon>Callorhinchidae</taxon>
        <taxon>Callorhinchus</taxon>
    </lineage>
</organism>
<dbReference type="STRING" id="7868.ENSCMIP00000011254"/>
<dbReference type="Ensembl" id="ENSCMIT00000011534.1">
    <property type="protein sequence ID" value="ENSCMIP00000011254.1"/>
    <property type="gene ID" value="ENSCMIG00000005843.1"/>
</dbReference>
<gene>
    <name evidence="10" type="primary">LOC103182022</name>
</gene>
<evidence type="ECO:0000256" key="3">
    <source>
        <dbReference type="ARBA" id="ARBA00022737"/>
    </source>
</evidence>
<dbReference type="GO" id="GO:0019216">
    <property type="term" value="P:regulation of lipid metabolic process"/>
    <property type="evidence" value="ECO:0007669"/>
    <property type="project" value="TreeGrafter"/>
</dbReference>
<dbReference type="Pfam" id="PF05241">
    <property type="entry name" value="EBP"/>
    <property type="match status" value="1"/>
</dbReference>
<dbReference type="InParanoid" id="A0A4W3HPM6"/>
<evidence type="ECO:0000259" key="9">
    <source>
        <dbReference type="PROSITE" id="PS51751"/>
    </source>
</evidence>
<evidence type="ECO:0000313" key="11">
    <source>
        <dbReference type="Proteomes" id="UP000314986"/>
    </source>
</evidence>
<feature type="domain" description="EXPERA" evidence="9">
    <location>
        <begin position="235"/>
        <end position="369"/>
    </location>
</feature>
<keyword evidence="5 7" id="KW-0472">Membrane</keyword>
<keyword evidence="11" id="KW-1185">Reference proteome</keyword>
<feature type="transmembrane region" description="Helical" evidence="8">
    <location>
        <begin position="237"/>
        <end position="258"/>
    </location>
</feature>
<dbReference type="InterPro" id="IPR033118">
    <property type="entry name" value="EXPERA"/>
</dbReference>
<dbReference type="GO" id="GO:0033116">
    <property type="term" value="C:endoplasmic reticulum-Golgi intermediate compartment membrane"/>
    <property type="evidence" value="ECO:0007669"/>
    <property type="project" value="TreeGrafter"/>
</dbReference>
<dbReference type="PANTHER" id="PTHR14568:SF9">
    <property type="entry name" value="TRANSMEMBRANE 6 SUPERFAMILY MEMBER 2"/>
    <property type="match status" value="1"/>
</dbReference>
<sequence>MPKVSPCPPVRVSNPGPLAHETSALTNTLQGLPQISVPFSSQSSVLVFAGGAAVLLVLVLGVRVLLKANPPGDSLFYVFAVFSFTSVIDLIISLEQDGYITGFMAFYLKEGEPYLRSAYGIMICYWDGTVHYLLYLVMAASITRGQSYRKFGLYWVGSVLMSLPVLLIGTVIGKYGSEIRPSYLLNIPYLIIPLWAGKKIYEKPRTSERLFIDVSGFMAPQVAEEHKKLIYQRPVDLLLALYLMAAVAYTLFRGIVVLDCSFESCFNYIYHDEPYLKDPVGYPKIQMLMNMFYLLPFFCLALYGLIRPGCTWMMDATLVFAGALAQAQFSHIGASMHSRTPFTYRIPVDNTLTFLLVNILYAAGAQLLAYHCNKHSSFFLTGKESDKKHQ</sequence>
<dbReference type="Pfam" id="PF26083">
    <property type="entry name" value="TM_Tm6sf2"/>
    <property type="match status" value="1"/>
</dbReference>
<feature type="transmembrane region" description="Helical" evidence="8">
    <location>
        <begin position="151"/>
        <end position="173"/>
    </location>
</feature>
<evidence type="ECO:0000256" key="6">
    <source>
        <dbReference type="ARBA" id="ARBA00034760"/>
    </source>
</evidence>
<dbReference type="GO" id="GO:0055088">
    <property type="term" value="P:lipid homeostasis"/>
    <property type="evidence" value="ECO:0007669"/>
    <property type="project" value="TreeGrafter"/>
</dbReference>
<evidence type="ECO:0000256" key="1">
    <source>
        <dbReference type="ARBA" id="ARBA00004127"/>
    </source>
</evidence>
<comment type="similarity">
    <text evidence="6">Belongs to the TM6SF family.</text>
</comment>
<name>A0A4W3HPM6_CALMI</name>
<comment type="subcellular location">
    <subcellularLocation>
        <location evidence="1">Endomembrane system</location>
        <topology evidence="1">Multi-pass membrane protein</topology>
    </subcellularLocation>
</comment>
<dbReference type="GO" id="GO:0005789">
    <property type="term" value="C:endoplasmic reticulum membrane"/>
    <property type="evidence" value="ECO:0007669"/>
    <property type="project" value="TreeGrafter"/>
</dbReference>
<evidence type="ECO:0000256" key="4">
    <source>
        <dbReference type="ARBA" id="ARBA00022989"/>
    </source>
</evidence>
<reference evidence="11" key="3">
    <citation type="journal article" date="2014" name="Nature">
        <title>Elephant shark genome provides unique insights into gnathostome evolution.</title>
        <authorList>
            <consortium name="International Elephant Shark Genome Sequencing Consortium"/>
            <person name="Venkatesh B."/>
            <person name="Lee A.P."/>
            <person name="Ravi V."/>
            <person name="Maurya A.K."/>
            <person name="Lian M.M."/>
            <person name="Swann J.B."/>
            <person name="Ohta Y."/>
            <person name="Flajnik M.F."/>
            <person name="Sutoh Y."/>
            <person name="Kasahara M."/>
            <person name="Hoon S."/>
            <person name="Gangu V."/>
            <person name="Roy S.W."/>
            <person name="Irimia M."/>
            <person name="Korzh V."/>
            <person name="Kondrychyn I."/>
            <person name="Lim Z.W."/>
            <person name="Tay B.H."/>
            <person name="Tohari S."/>
            <person name="Kong K.W."/>
            <person name="Ho S."/>
            <person name="Lorente-Galdos B."/>
            <person name="Quilez J."/>
            <person name="Marques-Bonet T."/>
            <person name="Raney B.J."/>
            <person name="Ingham P.W."/>
            <person name="Tay A."/>
            <person name="Hillier L.W."/>
            <person name="Minx P."/>
            <person name="Boehm T."/>
            <person name="Wilson R.K."/>
            <person name="Brenner S."/>
            <person name="Warren W.C."/>
        </authorList>
    </citation>
    <scope>NUCLEOTIDE SEQUENCE [LARGE SCALE GENOMIC DNA]</scope>
</reference>
<reference evidence="10" key="4">
    <citation type="submission" date="2025-08" db="UniProtKB">
        <authorList>
            <consortium name="Ensembl"/>
        </authorList>
    </citation>
    <scope>IDENTIFICATION</scope>
</reference>
<evidence type="ECO:0000256" key="8">
    <source>
        <dbReference type="SAM" id="Phobius"/>
    </source>
</evidence>
<dbReference type="AlphaFoldDB" id="A0A4W3HPM6"/>
<dbReference type="PANTHER" id="PTHR14568">
    <property type="entry name" value="TRANSMEMBRANE SUPERFAMILY 6 MEMBER 1/2"/>
    <property type="match status" value="1"/>
</dbReference>
<dbReference type="GeneTree" id="ENSGT00390000012913"/>
<keyword evidence="2 7" id="KW-0812">Transmembrane</keyword>